<dbReference type="STRING" id="713588.SAMN05421789_102162"/>
<evidence type="ECO:0000259" key="1">
    <source>
        <dbReference type="Pfam" id="PF00144"/>
    </source>
</evidence>
<dbReference type="Pfam" id="PF00144">
    <property type="entry name" value="Beta-lactamase"/>
    <property type="match status" value="1"/>
</dbReference>
<gene>
    <name evidence="2" type="ORF">SAMN05421789_102162</name>
</gene>
<dbReference type="InterPro" id="IPR001466">
    <property type="entry name" value="Beta-lactam-related"/>
</dbReference>
<dbReference type="AlphaFoldDB" id="A0A1N7JK42"/>
<dbReference type="PANTHER" id="PTHR46825">
    <property type="entry name" value="D-ALANYL-D-ALANINE-CARBOXYPEPTIDASE/ENDOPEPTIDASE AMPH"/>
    <property type="match status" value="1"/>
</dbReference>
<name>A0A1N7JK42_9FLAO</name>
<dbReference type="Gene3D" id="3.40.710.10">
    <property type="entry name" value="DD-peptidase/beta-lactamase superfamily"/>
    <property type="match status" value="1"/>
</dbReference>
<dbReference type="InterPro" id="IPR050491">
    <property type="entry name" value="AmpC-like"/>
</dbReference>
<reference evidence="3" key="1">
    <citation type="submission" date="2017-01" db="EMBL/GenBank/DDBJ databases">
        <authorList>
            <person name="Varghese N."/>
            <person name="Submissions S."/>
        </authorList>
    </citation>
    <scope>NUCLEOTIDE SEQUENCE [LARGE SCALE GENOMIC DNA]</scope>
    <source>
        <strain evidence="3">DSM 23145</strain>
    </source>
</reference>
<dbReference type="SUPFAM" id="SSF56601">
    <property type="entry name" value="beta-lactamase/transpeptidase-like"/>
    <property type="match status" value="1"/>
</dbReference>
<sequence>MMLKIRPIYFLVFLIFLFSCKSETEKIAERTAARNAIIDSTISSFEKDLLMQQIDSVFSKYDFNGSVLVAKNDEVLYEKANGFEDFRAKTQLTSNSVFAIASISKQFTGVLVLLQEEQGKLSVTDKVSKYLVEFPSKEFENITIKQLLNHTSGISDFGQGLLSKPGEKFHYSNKGFRFLGAIIEKVSGKSYDENLKDLFEKVGMKNTFTPNSFRGTNFASAFIGNHKKYFEVENMPKRLAESSISIAAGGILSTAQDMNIWNQSLYNGKILKQASLLAFKSKSADRNHPILGKMGYGFGIMMNLEKPNSYFHSGYVKGSPSLNIYYPETKTSVIILSNIADETLGKAGFFNPHKSIKRITDNLQKVVLKKRAEVEKAIFEKNDASYNKVN</sequence>
<dbReference type="EMBL" id="FTOI01000002">
    <property type="protein sequence ID" value="SIS49689.1"/>
    <property type="molecule type" value="Genomic_DNA"/>
</dbReference>
<feature type="domain" description="Beta-lactamase-related" evidence="1">
    <location>
        <begin position="65"/>
        <end position="341"/>
    </location>
</feature>
<dbReference type="PANTHER" id="PTHR46825:SF9">
    <property type="entry name" value="BETA-LACTAMASE-RELATED DOMAIN-CONTAINING PROTEIN"/>
    <property type="match status" value="1"/>
</dbReference>
<dbReference type="PROSITE" id="PS51257">
    <property type="entry name" value="PROKAR_LIPOPROTEIN"/>
    <property type="match status" value="1"/>
</dbReference>
<organism evidence="2 3">
    <name type="scientific">Kaistella chaponensis</name>
    <dbReference type="NCBI Taxonomy" id="713588"/>
    <lineage>
        <taxon>Bacteria</taxon>
        <taxon>Pseudomonadati</taxon>
        <taxon>Bacteroidota</taxon>
        <taxon>Flavobacteriia</taxon>
        <taxon>Flavobacteriales</taxon>
        <taxon>Weeksellaceae</taxon>
        <taxon>Chryseobacterium group</taxon>
        <taxon>Kaistella</taxon>
    </lineage>
</organism>
<dbReference type="Proteomes" id="UP000185839">
    <property type="component" value="Unassembled WGS sequence"/>
</dbReference>
<protein>
    <submittedName>
        <fullName evidence="2">CubicO group peptidase, beta-lactamase class C family</fullName>
    </submittedName>
</protein>
<evidence type="ECO:0000313" key="2">
    <source>
        <dbReference type="EMBL" id="SIS49689.1"/>
    </source>
</evidence>
<evidence type="ECO:0000313" key="3">
    <source>
        <dbReference type="Proteomes" id="UP000185839"/>
    </source>
</evidence>
<keyword evidence="3" id="KW-1185">Reference proteome</keyword>
<accession>A0A1N7JK42</accession>
<dbReference type="InterPro" id="IPR012338">
    <property type="entry name" value="Beta-lactam/transpept-like"/>
</dbReference>
<proteinExistence type="predicted"/>
<dbReference type="RefSeq" id="WP_245820635.1">
    <property type="nucleotide sequence ID" value="NZ_FTOI01000002.1"/>
</dbReference>